<proteinExistence type="predicted"/>
<name>A0ABQ3V0L9_9CHLR</name>
<feature type="region of interest" description="Disordered" evidence="1">
    <location>
        <begin position="195"/>
        <end position="217"/>
    </location>
</feature>
<gene>
    <name evidence="3" type="ORF">KSB_69830</name>
</gene>
<evidence type="ECO:0000256" key="1">
    <source>
        <dbReference type="SAM" id="MobiDB-lite"/>
    </source>
</evidence>
<evidence type="ECO:0000313" key="4">
    <source>
        <dbReference type="Proteomes" id="UP000654345"/>
    </source>
</evidence>
<feature type="domain" description="DUF4158" evidence="2">
    <location>
        <begin position="5"/>
        <end position="172"/>
    </location>
</feature>
<sequence length="227" mass="25996">MPVEFLTAEQRSRYGCYAGEPSPEQLVLYFHLDDRDRALLEPRRHAHTRLGLALQLCTVRFLGTFLSDPTDVPHNVVLTLASQLNIADVTVLSRYREGEMRYDHVHEIMAEYGYQDFASQPEHFRFLRWLYTRAWWSEERLTVLFDLAMAHLIDRKVLLPGVSVLERAISSVREHASRRLWQLLAAIPTPTSEGIVGNVTGGSRRRTTNSTGPSPSWTHTGEWSCTC</sequence>
<accession>A0ABQ3V0L9</accession>
<dbReference type="EMBL" id="BNJG01000003">
    <property type="protein sequence ID" value="GHO58508.1"/>
    <property type="molecule type" value="Genomic_DNA"/>
</dbReference>
<protein>
    <recommendedName>
        <fullName evidence="2">DUF4158 domain-containing protein</fullName>
    </recommendedName>
</protein>
<dbReference type="Pfam" id="PF13700">
    <property type="entry name" value="DUF4158"/>
    <property type="match status" value="1"/>
</dbReference>
<dbReference type="InterPro" id="IPR025296">
    <property type="entry name" value="DUF4158"/>
</dbReference>
<evidence type="ECO:0000259" key="2">
    <source>
        <dbReference type="Pfam" id="PF13700"/>
    </source>
</evidence>
<dbReference type="Proteomes" id="UP000654345">
    <property type="component" value="Unassembled WGS sequence"/>
</dbReference>
<comment type="caution">
    <text evidence="3">The sequence shown here is derived from an EMBL/GenBank/DDBJ whole genome shotgun (WGS) entry which is preliminary data.</text>
</comment>
<dbReference type="RefSeq" id="WP_201374782.1">
    <property type="nucleotide sequence ID" value="NZ_BNJG01000003.1"/>
</dbReference>
<keyword evidence="4" id="KW-1185">Reference proteome</keyword>
<evidence type="ECO:0000313" key="3">
    <source>
        <dbReference type="EMBL" id="GHO58508.1"/>
    </source>
</evidence>
<reference evidence="3 4" key="1">
    <citation type="journal article" date="2021" name="Int. J. Syst. Evol. Microbiol.">
        <title>Reticulibacter mediterranei gen. nov., sp. nov., within the new family Reticulibacteraceae fam. nov., and Ktedonospora formicarum gen. nov., sp. nov., Ktedonobacter robiniae sp. nov., Dictyobacter formicarum sp. nov. and Dictyobacter arantiisoli sp. nov., belonging to the class Ktedonobacteria.</title>
        <authorList>
            <person name="Yabe S."/>
            <person name="Zheng Y."/>
            <person name="Wang C.M."/>
            <person name="Sakai Y."/>
            <person name="Abe K."/>
            <person name="Yokota A."/>
            <person name="Donadio S."/>
            <person name="Cavaletti L."/>
            <person name="Monciardini P."/>
        </authorList>
    </citation>
    <scope>NUCLEOTIDE SEQUENCE [LARGE SCALE GENOMIC DNA]</scope>
    <source>
        <strain evidence="3 4">SOSP1-30</strain>
    </source>
</reference>
<organism evidence="3 4">
    <name type="scientific">Ktedonobacter robiniae</name>
    <dbReference type="NCBI Taxonomy" id="2778365"/>
    <lineage>
        <taxon>Bacteria</taxon>
        <taxon>Bacillati</taxon>
        <taxon>Chloroflexota</taxon>
        <taxon>Ktedonobacteria</taxon>
        <taxon>Ktedonobacterales</taxon>
        <taxon>Ktedonobacteraceae</taxon>
        <taxon>Ktedonobacter</taxon>
    </lineage>
</organism>
<feature type="compositionally biased region" description="Low complexity" evidence="1">
    <location>
        <begin position="196"/>
        <end position="216"/>
    </location>
</feature>